<dbReference type="OrthoDB" id="123366at2759"/>
<dbReference type="RefSeq" id="XP_005716660.1">
    <property type="nucleotide sequence ID" value="XM_005716603.1"/>
</dbReference>
<evidence type="ECO:0000256" key="2">
    <source>
        <dbReference type="ARBA" id="ARBA00022723"/>
    </source>
</evidence>
<dbReference type="Pfam" id="PF13359">
    <property type="entry name" value="DDE_Tnp_4"/>
    <property type="match status" value="1"/>
</dbReference>
<evidence type="ECO:0000256" key="1">
    <source>
        <dbReference type="ARBA" id="ARBA00001968"/>
    </source>
</evidence>
<comment type="cofactor">
    <cofactor evidence="1">
        <name>a divalent metal cation</name>
        <dbReference type="ChEBI" id="CHEBI:60240"/>
    </cofactor>
</comment>
<dbReference type="EMBL" id="HG001806">
    <property type="protein sequence ID" value="CDF36841.1"/>
    <property type="molecule type" value="Genomic_DNA"/>
</dbReference>
<dbReference type="GO" id="GO:0046872">
    <property type="term" value="F:metal ion binding"/>
    <property type="evidence" value="ECO:0007669"/>
    <property type="project" value="UniProtKB-KW"/>
</dbReference>
<sequence length="363" mass="41341">MCVPLLYAFFCTCDECFHQRAATVRTMNDHMAILFLLLIQSQRRKQAITFRQKLSAEGRKRRDRRISRAALQHPSMSTFSVLYGSGCDRSLITLTGLDHHAFRRLLEKFAPAFERFSPYCSEGMIRLLPLRSKKRGRPRSLSACQCLGLVLSWGRSRGSEMVLCLIFGITGSVCSLFLRFGRRILLQQLSADDMAAVRMPSDDEVNVFKHSFASKYSMLSDVYAVADGLKLYLQQSGDSVIQNMFYNGWTHDHYVGNVFVFAPNGTIKACAVNAPGAMHDSTIADWGNIYKKLQDVYDRTGGRCVVDSAFSKGNHPFLIKSSQDYLINAEHDPSRWVESNLELVHAQHERRRELFSQQQHRHP</sequence>
<gene>
    <name evidence="4" type="ORF">CHC_T00005283001</name>
</gene>
<reference evidence="5" key="1">
    <citation type="journal article" date="2013" name="Proc. Natl. Acad. Sci. U.S.A.">
        <title>Genome structure and metabolic features in the red seaweed Chondrus crispus shed light on evolution of the Archaeplastida.</title>
        <authorList>
            <person name="Collen J."/>
            <person name="Porcel B."/>
            <person name="Carre W."/>
            <person name="Ball S.G."/>
            <person name="Chaparro C."/>
            <person name="Tonon T."/>
            <person name="Barbeyron T."/>
            <person name="Michel G."/>
            <person name="Noel B."/>
            <person name="Valentin K."/>
            <person name="Elias M."/>
            <person name="Artiguenave F."/>
            <person name="Arun A."/>
            <person name="Aury J.M."/>
            <person name="Barbosa-Neto J.F."/>
            <person name="Bothwell J.H."/>
            <person name="Bouget F.Y."/>
            <person name="Brillet L."/>
            <person name="Cabello-Hurtado F."/>
            <person name="Capella-Gutierrez S."/>
            <person name="Charrier B."/>
            <person name="Cladiere L."/>
            <person name="Cock J.M."/>
            <person name="Coelho S.M."/>
            <person name="Colleoni C."/>
            <person name="Czjzek M."/>
            <person name="Da Silva C."/>
            <person name="Delage L."/>
            <person name="Denoeud F."/>
            <person name="Deschamps P."/>
            <person name="Dittami S.M."/>
            <person name="Gabaldon T."/>
            <person name="Gachon C.M."/>
            <person name="Groisillier A."/>
            <person name="Herve C."/>
            <person name="Jabbari K."/>
            <person name="Katinka M."/>
            <person name="Kloareg B."/>
            <person name="Kowalczyk N."/>
            <person name="Labadie K."/>
            <person name="Leblanc C."/>
            <person name="Lopez P.J."/>
            <person name="McLachlan D.H."/>
            <person name="Meslet-Cladiere L."/>
            <person name="Moustafa A."/>
            <person name="Nehr Z."/>
            <person name="Nyvall Collen P."/>
            <person name="Panaud O."/>
            <person name="Partensky F."/>
            <person name="Poulain J."/>
            <person name="Rensing S.A."/>
            <person name="Rousvoal S."/>
            <person name="Samson G."/>
            <person name="Symeonidi A."/>
            <person name="Weissenbach J."/>
            <person name="Zambounis A."/>
            <person name="Wincker P."/>
            <person name="Boyen C."/>
        </authorList>
    </citation>
    <scope>NUCLEOTIDE SEQUENCE [LARGE SCALE GENOMIC DNA]</scope>
    <source>
        <strain evidence="5">cv. Stackhouse</strain>
    </source>
</reference>
<keyword evidence="2" id="KW-0479">Metal-binding</keyword>
<organism evidence="4 5">
    <name type="scientific">Chondrus crispus</name>
    <name type="common">Carrageen Irish moss</name>
    <name type="synonym">Polymorpha crispa</name>
    <dbReference type="NCBI Taxonomy" id="2769"/>
    <lineage>
        <taxon>Eukaryota</taxon>
        <taxon>Rhodophyta</taxon>
        <taxon>Florideophyceae</taxon>
        <taxon>Rhodymeniophycidae</taxon>
        <taxon>Gigartinales</taxon>
        <taxon>Gigartinaceae</taxon>
        <taxon>Chondrus</taxon>
    </lineage>
</organism>
<evidence type="ECO:0000313" key="5">
    <source>
        <dbReference type="Proteomes" id="UP000012073"/>
    </source>
</evidence>
<protein>
    <recommendedName>
        <fullName evidence="3">DDE Tnp4 domain-containing protein</fullName>
    </recommendedName>
</protein>
<dbReference type="Gramene" id="CDF36841">
    <property type="protein sequence ID" value="CDF36841"/>
    <property type="gene ID" value="CHC_T00005283001"/>
</dbReference>
<proteinExistence type="predicted"/>
<dbReference type="InterPro" id="IPR027806">
    <property type="entry name" value="HARBI1_dom"/>
</dbReference>
<dbReference type="PANTHER" id="PTHR48471:SF1">
    <property type="entry name" value="DDE TNP4 DOMAIN-CONTAINING PROTEIN"/>
    <property type="match status" value="1"/>
</dbReference>
<dbReference type="AlphaFoldDB" id="R7QH97"/>
<dbReference type="Proteomes" id="UP000012073">
    <property type="component" value="Unassembled WGS sequence"/>
</dbReference>
<accession>R7QH97</accession>
<name>R7QH97_CHOCR</name>
<dbReference type="PANTHER" id="PTHR48471">
    <property type="entry name" value="DDE TNP4 DOMAIN-CONTAINING PROTEIN"/>
    <property type="match status" value="1"/>
</dbReference>
<dbReference type="GeneID" id="17324366"/>
<feature type="domain" description="DDE Tnp4" evidence="3">
    <location>
        <begin position="227"/>
        <end position="355"/>
    </location>
</feature>
<evidence type="ECO:0000313" key="4">
    <source>
        <dbReference type="EMBL" id="CDF36841.1"/>
    </source>
</evidence>
<keyword evidence="5" id="KW-1185">Reference proteome</keyword>
<evidence type="ECO:0000259" key="3">
    <source>
        <dbReference type="Pfam" id="PF13359"/>
    </source>
</evidence>
<dbReference type="KEGG" id="ccp:CHC_T00005283001"/>